<feature type="transmembrane region" description="Helical" evidence="1">
    <location>
        <begin position="23"/>
        <end position="47"/>
    </location>
</feature>
<protein>
    <submittedName>
        <fullName evidence="2">Uncharacterized protein</fullName>
    </submittedName>
</protein>
<name>A0A182TF25_9DIPT</name>
<keyword evidence="1" id="KW-0812">Transmembrane</keyword>
<dbReference type="AlphaFoldDB" id="A0A182TF25"/>
<accession>A0A182TF25</accession>
<evidence type="ECO:0000313" key="2">
    <source>
        <dbReference type="EnsemblMetazoa" id="AMEC001164-PA"/>
    </source>
</evidence>
<proteinExistence type="predicted"/>
<reference evidence="2" key="2">
    <citation type="submission" date="2020-05" db="UniProtKB">
        <authorList>
            <consortium name="EnsemblMetazoa"/>
        </authorList>
    </citation>
    <scope>IDENTIFICATION</scope>
    <source>
        <strain evidence="2">CM1001059</strain>
    </source>
</reference>
<organism evidence="2 3">
    <name type="scientific">Anopheles melas</name>
    <dbReference type="NCBI Taxonomy" id="34690"/>
    <lineage>
        <taxon>Eukaryota</taxon>
        <taxon>Metazoa</taxon>
        <taxon>Ecdysozoa</taxon>
        <taxon>Arthropoda</taxon>
        <taxon>Hexapoda</taxon>
        <taxon>Insecta</taxon>
        <taxon>Pterygota</taxon>
        <taxon>Neoptera</taxon>
        <taxon>Endopterygota</taxon>
        <taxon>Diptera</taxon>
        <taxon>Nematocera</taxon>
        <taxon>Culicoidea</taxon>
        <taxon>Culicidae</taxon>
        <taxon>Anophelinae</taxon>
        <taxon>Anopheles</taxon>
    </lineage>
</organism>
<evidence type="ECO:0000313" key="3">
    <source>
        <dbReference type="Proteomes" id="UP000075902"/>
    </source>
</evidence>
<evidence type="ECO:0000256" key="1">
    <source>
        <dbReference type="SAM" id="Phobius"/>
    </source>
</evidence>
<dbReference type="VEuPathDB" id="VectorBase:AMEC001164"/>
<keyword evidence="1" id="KW-0472">Membrane</keyword>
<reference evidence="3" key="1">
    <citation type="submission" date="2014-01" db="EMBL/GenBank/DDBJ databases">
        <title>The Genome Sequence of Anopheles melas CM1001059_A (V2).</title>
        <authorList>
            <consortium name="The Broad Institute Genomics Platform"/>
            <person name="Neafsey D.E."/>
            <person name="Besansky N."/>
            <person name="Howell P."/>
            <person name="Walton C."/>
            <person name="Young S.K."/>
            <person name="Zeng Q."/>
            <person name="Gargeya S."/>
            <person name="Fitzgerald M."/>
            <person name="Haas B."/>
            <person name="Abouelleil A."/>
            <person name="Allen A.W."/>
            <person name="Alvarado L."/>
            <person name="Arachchi H.M."/>
            <person name="Berlin A.M."/>
            <person name="Chapman S.B."/>
            <person name="Gainer-Dewar J."/>
            <person name="Goldberg J."/>
            <person name="Griggs A."/>
            <person name="Gujja S."/>
            <person name="Hansen M."/>
            <person name="Howarth C."/>
            <person name="Imamovic A."/>
            <person name="Ireland A."/>
            <person name="Larimer J."/>
            <person name="McCowan C."/>
            <person name="Murphy C."/>
            <person name="Pearson M."/>
            <person name="Poon T.W."/>
            <person name="Priest M."/>
            <person name="Roberts A."/>
            <person name="Saif S."/>
            <person name="Shea T."/>
            <person name="Sisk P."/>
            <person name="Sykes S."/>
            <person name="Wortman J."/>
            <person name="Nusbaum C."/>
            <person name="Birren B."/>
        </authorList>
    </citation>
    <scope>NUCLEOTIDE SEQUENCE [LARGE SCALE GENOMIC DNA]</scope>
    <source>
        <strain evidence="3">CM1001059</strain>
    </source>
</reference>
<keyword evidence="3" id="KW-1185">Reference proteome</keyword>
<sequence>MPVSRVPWLASTPFVFWPDEYELFALFMLFGTLIMALALNTPIVPVVPPLSLTTTQEGLVDTKHSLVSYSGQAVCAVRHDHSLLLTLATVPTALLCFVEVF</sequence>
<dbReference type="EnsemblMetazoa" id="AMEC001164-RA">
    <property type="protein sequence ID" value="AMEC001164-PA"/>
    <property type="gene ID" value="AMEC001164"/>
</dbReference>
<keyword evidence="1" id="KW-1133">Transmembrane helix</keyword>
<dbReference type="Proteomes" id="UP000075902">
    <property type="component" value="Unassembled WGS sequence"/>
</dbReference>